<gene>
    <name evidence="2" type="ORF">DFH08DRAFT_969397</name>
</gene>
<accession>A0AAD7EGL1</accession>
<keyword evidence="3" id="KW-1185">Reference proteome</keyword>
<dbReference type="AlphaFoldDB" id="A0AAD7EGL1"/>
<dbReference type="Proteomes" id="UP001218218">
    <property type="component" value="Unassembled WGS sequence"/>
</dbReference>
<organism evidence="2 3">
    <name type="scientific">Mycena albidolilacea</name>
    <dbReference type="NCBI Taxonomy" id="1033008"/>
    <lineage>
        <taxon>Eukaryota</taxon>
        <taxon>Fungi</taxon>
        <taxon>Dikarya</taxon>
        <taxon>Basidiomycota</taxon>
        <taxon>Agaricomycotina</taxon>
        <taxon>Agaricomycetes</taxon>
        <taxon>Agaricomycetidae</taxon>
        <taxon>Agaricales</taxon>
        <taxon>Marasmiineae</taxon>
        <taxon>Mycenaceae</taxon>
        <taxon>Mycena</taxon>
    </lineage>
</organism>
<feature type="region of interest" description="Disordered" evidence="1">
    <location>
        <begin position="104"/>
        <end position="139"/>
    </location>
</feature>
<reference evidence="2" key="1">
    <citation type="submission" date="2023-03" db="EMBL/GenBank/DDBJ databases">
        <title>Massive genome expansion in bonnet fungi (Mycena s.s.) driven by repeated elements and novel gene families across ecological guilds.</title>
        <authorList>
            <consortium name="Lawrence Berkeley National Laboratory"/>
            <person name="Harder C.B."/>
            <person name="Miyauchi S."/>
            <person name="Viragh M."/>
            <person name="Kuo A."/>
            <person name="Thoen E."/>
            <person name="Andreopoulos B."/>
            <person name="Lu D."/>
            <person name="Skrede I."/>
            <person name="Drula E."/>
            <person name="Henrissat B."/>
            <person name="Morin E."/>
            <person name="Kohler A."/>
            <person name="Barry K."/>
            <person name="LaButti K."/>
            <person name="Morin E."/>
            <person name="Salamov A."/>
            <person name="Lipzen A."/>
            <person name="Mereny Z."/>
            <person name="Hegedus B."/>
            <person name="Baldrian P."/>
            <person name="Stursova M."/>
            <person name="Weitz H."/>
            <person name="Taylor A."/>
            <person name="Grigoriev I.V."/>
            <person name="Nagy L.G."/>
            <person name="Martin F."/>
            <person name="Kauserud H."/>
        </authorList>
    </citation>
    <scope>NUCLEOTIDE SEQUENCE</scope>
    <source>
        <strain evidence="2">CBHHK002</strain>
    </source>
</reference>
<dbReference type="EMBL" id="JARIHO010000047">
    <property type="protein sequence ID" value="KAJ7323328.1"/>
    <property type="molecule type" value="Genomic_DNA"/>
</dbReference>
<comment type="caution">
    <text evidence="2">The sequence shown here is derived from an EMBL/GenBank/DDBJ whole genome shotgun (WGS) entry which is preliminary data.</text>
</comment>
<evidence type="ECO:0000313" key="3">
    <source>
        <dbReference type="Proteomes" id="UP001218218"/>
    </source>
</evidence>
<proteinExistence type="predicted"/>
<feature type="compositionally biased region" description="Basic and acidic residues" evidence="1">
    <location>
        <begin position="159"/>
        <end position="184"/>
    </location>
</feature>
<evidence type="ECO:0000313" key="2">
    <source>
        <dbReference type="EMBL" id="KAJ7323328.1"/>
    </source>
</evidence>
<sequence length="218" mass="23712">MLSIYGLEDWLGGGSHPAPNLPPTPTKLAPLQVQSMHRHIQQQFQTHLPGELDCTLNMVDVPSLGLMANCDFGAIFFFGLRRLVLFLMCEAGARESAGGDYRAPCATFRLPAPSRPTDKDRNDDSLGASSAPAPSAAPPTLRAEYQCCRAGIAQSQSESTHRPSLERGYFDHPSQHRPSVDKHAHLPGALTPHATMTRTATYQQPPSPTQQGFQPVFV</sequence>
<evidence type="ECO:0000256" key="1">
    <source>
        <dbReference type="SAM" id="MobiDB-lite"/>
    </source>
</evidence>
<feature type="region of interest" description="Disordered" evidence="1">
    <location>
        <begin position="152"/>
        <end position="187"/>
    </location>
</feature>
<name>A0AAD7EGL1_9AGAR</name>
<protein>
    <submittedName>
        <fullName evidence="2">Uncharacterized protein</fullName>
    </submittedName>
</protein>